<evidence type="ECO:0000313" key="2">
    <source>
        <dbReference type="EMBL" id="MCP8937252.1"/>
    </source>
</evidence>
<reference evidence="2 3" key="1">
    <citation type="submission" date="2022-07" db="EMBL/GenBank/DDBJ databases">
        <authorList>
            <person name="Li W.-J."/>
            <person name="Deng Q.-Q."/>
        </authorList>
    </citation>
    <scope>NUCLEOTIDE SEQUENCE [LARGE SCALE GENOMIC DNA]</scope>
    <source>
        <strain evidence="2 3">SYSU M60028</strain>
    </source>
</reference>
<sequence>MDIGQQLRAVYDSVLNQPVPDRFLELLNELDKKTGTAKDEE</sequence>
<organism evidence="2 3">
    <name type="scientific">Alsobacter ponti</name>
    <dbReference type="NCBI Taxonomy" id="2962936"/>
    <lineage>
        <taxon>Bacteria</taxon>
        <taxon>Pseudomonadati</taxon>
        <taxon>Pseudomonadota</taxon>
        <taxon>Alphaproteobacteria</taxon>
        <taxon>Hyphomicrobiales</taxon>
        <taxon>Alsobacteraceae</taxon>
        <taxon>Alsobacter</taxon>
    </lineage>
</organism>
<comment type="caution">
    <text evidence="2">The sequence shown here is derived from an EMBL/GenBank/DDBJ whole genome shotgun (WGS) entry which is preliminary data.</text>
</comment>
<dbReference type="Proteomes" id="UP001205890">
    <property type="component" value="Unassembled WGS sequence"/>
</dbReference>
<evidence type="ECO:0000313" key="3">
    <source>
        <dbReference type="Proteomes" id="UP001205890"/>
    </source>
</evidence>
<dbReference type="EMBL" id="JANCLU010000001">
    <property type="protein sequence ID" value="MCP8937252.1"/>
    <property type="molecule type" value="Genomic_DNA"/>
</dbReference>
<dbReference type="InterPro" id="IPR041649">
    <property type="entry name" value="NepR"/>
</dbReference>
<keyword evidence="3" id="KW-1185">Reference proteome</keyword>
<proteinExistence type="predicted"/>
<protein>
    <recommendedName>
        <fullName evidence="1">Anti-sigma factor NepR domain-containing protein</fullName>
    </recommendedName>
</protein>
<feature type="domain" description="Anti-sigma factor NepR" evidence="1">
    <location>
        <begin position="3"/>
        <end position="33"/>
    </location>
</feature>
<evidence type="ECO:0000259" key="1">
    <source>
        <dbReference type="Pfam" id="PF18557"/>
    </source>
</evidence>
<gene>
    <name evidence="2" type="ORF">NK718_01885</name>
</gene>
<accession>A0ABT1L769</accession>
<dbReference type="Pfam" id="PF18557">
    <property type="entry name" value="NepR"/>
    <property type="match status" value="1"/>
</dbReference>
<name>A0ABT1L769_9HYPH</name>